<proteinExistence type="predicted"/>
<sequence length="69" mass="7968">MSTTPGKEHNTQSHNTQIRLENCNLYVMNTHCKNCMKGTKPLEVSLHAREKTNYRQISVTHHALYVELS</sequence>
<accession>A0A1J1IS37</accession>
<dbReference type="EMBL" id="CVRI01000055">
    <property type="protein sequence ID" value="CRL01337.1"/>
    <property type="molecule type" value="Genomic_DNA"/>
</dbReference>
<name>A0A1J1IS37_9DIPT</name>
<evidence type="ECO:0000313" key="1">
    <source>
        <dbReference type="EMBL" id="CRL01337.1"/>
    </source>
</evidence>
<keyword evidence="2" id="KW-1185">Reference proteome</keyword>
<reference evidence="1 2" key="1">
    <citation type="submission" date="2015-04" db="EMBL/GenBank/DDBJ databases">
        <authorList>
            <person name="Syromyatnikov M.Y."/>
            <person name="Popov V.N."/>
        </authorList>
    </citation>
    <scope>NUCLEOTIDE SEQUENCE [LARGE SCALE GENOMIC DNA]</scope>
</reference>
<dbReference type="Proteomes" id="UP000183832">
    <property type="component" value="Unassembled WGS sequence"/>
</dbReference>
<dbReference type="AlphaFoldDB" id="A0A1J1IS37"/>
<protein>
    <submittedName>
        <fullName evidence="1">CLUMA_CG014805, isoform A</fullName>
    </submittedName>
</protein>
<evidence type="ECO:0000313" key="2">
    <source>
        <dbReference type="Proteomes" id="UP000183832"/>
    </source>
</evidence>
<gene>
    <name evidence="1" type="ORF">CLUMA_CG014805</name>
</gene>
<organism evidence="1 2">
    <name type="scientific">Clunio marinus</name>
    <dbReference type="NCBI Taxonomy" id="568069"/>
    <lineage>
        <taxon>Eukaryota</taxon>
        <taxon>Metazoa</taxon>
        <taxon>Ecdysozoa</taxon>
        <taxon>Arthropoda</taxon>
        <taxon>Hexapoda</taxon>
        <taxon>Insecta</taxon>
        <taxon>Pterygota</taxon>
        <taxon>Neoptera</taxon>
        <taxon>Endopterygota</taxon>
        <taxon>Diptera</taxon>
        <taxon>Nematocera</taxon>
        <taxon>Chironomoidea</taxon>
        <taxon>Chironomidae</taxon>
        <taxon>Clunio</taxon>
    </lineage>
</organism>